<reference evidence="9 10" key="2">
    <citation type="journal article" date="2014" name="J. Gen. Appl. Microbiol.">
        <title>The early diverging ascomycetous budding yeast Saitoella complicata has three histone deacetylases belonging to the Clr6, Hos2, and Rpd3 lineages.</title>
        <authorList>
            <person name="Nishida H."/>
            <person name="Matsumoto T."/>
            <person name="Kondo S."/>
            <person name="Hamamoto M."/>
            <person name="Yoshikawa H."/>
        </authorList>
    </citation>
    <scope>NUCLEOTIDE SEQUENCE [LARGE SCALE GENOMIC DNA]</scope>
    <source>
        <strain evidence="9 10">NRRL Y-17804</strain>
    </source>
</reference>
<dbReference type="Pfam" id="PF00067">
    <property type="entry name" value="p450"/>
    <property type="match status" value="1"/>
</dbReference>
<evidence type="ECO:0000256" key="8">
    <source>
        <dbReference type="SAM" id="Phobius"/>
    </source>
</evidence>
<evidence type="ECO:0000256" key="1">
    <source>
        <dbReference type="ARBA" id="ARBA00010617"/>
    </source>
</evidence>
<evidence type="ECO:0000256" key="5">
    <source>
        <dbReference type="ARBA" id="ARBA00023004"/>
    </source>
</evidence>
<dbReference type="OMA" id="SDAREFH"/>
<dbReference type="Proteomes" id="UP000033140">
    <property type="component" value="Unassembled WGS sequence"/>
</dbReference>
<dbReference type="STRING" id="698492.A0A0E9NAQ0"/>
<feature type="binding site" description="axial binding residue" evidence="7">
    <location>
        <position position="451"/>
    </location>
    <ligand>
        <name>heme</name>
        <dbReference type="ChEBI" id="CHEBI:30413"/>
    </ligand>
    <ligandPart>
        <name>Fe</name>
        <dbReference type="ChEBI" id="CHEBI:18248"/>
    </ligandPart>
</feature>
<reference evidence="9 10" key="1">
    <citation type="journal article" date="2011" name="J. Gen. Appl. Microbiol.">
        <title>Draft genome sequencing of the enigmatic yeast Saitoella complicata.</title>
        <authorList>
            <person name="Nishida H."/>
            <person name="Hamamoto M."/>
            <person name="Sugiyama J."/>
        </authorList>
    </citation>
    <scope>NUCLEOTIDE SEQUENCE [LARGE SCALE GENOMIC DNA]</scope>
    <source>
        <strain evidence="9 10">NRRL Y-17804</strain>
    </source>
</reference>
<dbReference type="SUPFAM" id="SSF48264">
    <property type="entry name" value="Cytochrome P450"/>
    <property type="match status" value="1"/>
</dbReference>
<dbReference type="InterPro" id="IPR002401">
    <property type="entry name" value="Cyt_P450_E_grp-I"/>
</dbReference>
<dbReference type="EMBL" id="BACD03000005">
    <property type="protein sequence ID" value="GAO46796.1"/>
    <property type="molecule type" value="Genomic_DNA"/>
</dbReference>
<keyword evidence="8" id="KW-0812">Transmembrane</keyword>
<name>A0A0E9NAQ0_SAICN</name>
<dbReference type="GO" id="GO:0016705">
    <property type="term" value="F:oxidoreductase activity, acting on paired donors, with incorporation or reduction of molecular oxygen"/>
    <property type="evidence" value="ECO:0007669"/>
    <property type="project" value="InterPro"/>
</dbReference>
<dbReference type="PRINTS" id="PR00385">
    <property type="entry name" value="P450"/>
</dbReference>
<organism evidence="9 10">
    <name type="scientific">Saitoella complicata (strain BCRC 22490 / CBS 7301 / JCM 7358 / NBRC 10748 / NRRL Y-17804)</name>
    <dbReference type="NCBI Taxonomy" id="698492"/>
    <lineage>
        <taxon>Eukaryota</taxon>
        <taxon>Fungi</taxon>
        <taxon>Dikarya</taxon>
        <taxon>Ascomycota</taxon>
        <taxon>Taphrinomycotina</taxon>
        <taxon>Taphrinomycotina incertae sedis</taxon>
        <taxon>Saitoella</taxon>
    </lineage>
</organism>
<evidence type="ECO:0000256" key="6">
    <source>
        <dbReference type="ARBA" id="ARBA00023033"/>
    </source>
</evidence>
<dbReference type="GO" id="GO:0004497">
    <property type="term" value="F:monooxygenase activity"/>
    <property type="evidence" value="ECO:0007669"/>
    <property type="project" value="UniProtKB-KW"/>
</dbReference>
<dbReference type="InterPro" id="IPR050196">
    <property type="entry name" value="Cytochrome_P450_Monoox"/>
</dbReference>
<evidence type="ECO:0008006" key="11">
    <source>
        <dbReference type="Google" id="ProtNLM"/>
    </source>
</evidence>
<keyword evidence="4" id="KW-0560">Oxidoreductase</keyword>
<evidence type="ECO:0000313" key="9">
    <source>
        <dbReference type="EMBL" id="GAO46796.1"/>
    </source>
</evidence>
<keyword evidence="5 7" id="KW-0408">Iron</keyword>
<dbReference type="Gene3D" id="1.10.630.10">
    <property type="entry name" value="Cytochrome P450"/>
    <property type="match status" value="1"/>
</dbReference>
<keyword evidence="6" id="KW-0503">Monooxygenase</keyword>
<evidence type="ECO:0000256" key="2">
    <source>
        <dbReference type="ARBA" id="ARBA00022617"/>
    </source>
</evidence>
<accession>A0A0E9NAQ0</accession>
<keyword evidence="10" id="KW-1185">Reference proteome</keyword>
<keyword evidence="3 7" id="KW-0479">Metal-binding</keyword>
<evidence type="ECO:0000256" key="4">
    <source>
        <dbReference type="ARBA" id="ARBA00023002"/>
    </source>
</evidence>
<comment type="similarity">
    <text evidence="1">Belongs to the cytochrome P450 family.</text>
</comment>
<evidence type="ECO:0000256" key="7">
    <source>
        <dbReference type="PIRSR" id="PIRSR602401-1"/>
    </source>
</evidence>
<protein>
    <recommendedName>
        <fullName evidence="11">Cytochrome P450</fullName>
    </recommendedName>
</protein>
<dbReference type="GO" id="GO:0005506">
    <property type="term" value="F:iron ion binding"/>
    <property type="evidence" value="ECO:0007669"/>
    <property type="project" value="InterPro"/>
</dbReference>
<keyword evidence="8" id="KW-0472">Membrane</keyword>
<comment type="caution">
    <text evidence="9">The sequence shown here is derived from an EMBL/GenBank/DDBJ whole genome shotgun (WGS) entry which is preliminary data.</text>
</comment>
<dbReference type="InterPro" id="IPR001128">
    <property type="entry name" value="Cyt_P450"/>
</dbReference>
<evidence type="ECO:0000313" key="10">
    <source>
        <dbReference type="Proteomes" id="UP000033140"/>
    </source>
</evidence>
<feature type="transmembrane region" description="Helical" evidence="8">
    <location>
        <begin position="12"/>
        <end position="28"/>
    </location>
</feature>
<proteinExistence type="inferred from homology"/>
<reference evidence="9 10" key="3">
    <citation type="journal article" date="2015" name="Genome Announc.">
        <title>Draft Genome Sequence of the Archiascomycetous Yeast Saitoella complicata.</title>
        <authorList>
            <person name="Yamauchi K."/>
            <person name="Kondo S."/>
            <person name="Hamamoto M."/>
            <person name="Takahashi Y."/>
            <person name="Ogura Y."/>
            <person name="Hayashi T."/>
            <person name="Nishida H."/>
        </authorList>
    </citation>
    <scope>NUCLEOTIDE SEQUENCE [LARGE SCALE GENOMIC DNA]</scope>
    <source>
        <strain evidence="9 10">NRRL Y-17804</strain>
    </source>
</reference>
<comment type="cofactor">
    <cofactor evidence="7">
        <name>heme</name>
        <dbReference type="ChEBI" id="CHEBI:30413"/>
    </cofactor>
</comment>
<dbReference type="PRINTS" id="PR00463">
    <property type="entry name" value="EP450I"/>
</dbReference>
<dbReference type="GO" id="GO:0020037">
    <property type="term" value="F:heme binding"/>
    <property type="evidence" value="ECO:0007669"/>
    <property type="project" value="InterPro"/>
</dbReference>
<dbReference type="PANTHER" id="PTHR24291">
    <property type="entry name" value="CYTOCHROME P450 FAMILY 4"/>
    <property type="match status" value="1"/>
</dbReference>
<keyword evidence="8" id="KW-1133">Transmembrane helix</keyword>
<evidence type="ECO:0000256" key="3">
    <source>
        <dbReference type="ARBA" id="ARBA00022723"/>
    </source>
</evidence>
<dbReference type="AlphaFoldDB" id="A0A0E9NAQ0"/>
<dbReference type="PANTHER" id="PTHR24291:SF50">
    <property type="entry name" value="BIFUNCTIONAL ALBAFLAVENONE MONOOXYGENASE_TERPENE SYNTHASE"/>
    <property type="match status" value="1"/>
</dbReference>
<dbReference type="InterPro" id="IPR036396">
    <property type="entry name" value="Cyt_P450_sf"/>
</dbReference>
<sequence>MDYLTRENVLSAVAALILAQVVVFILKLRADRAKFRGRPGPPHSFIWGHLGAMGAIAKSDHHPDEVFQDFANKYGDVYYLNLWPMAYNMMIITDPDVADNLARSMAPKSPTYHESDALIGKHSILTLEGDEWKKLRKIFNPGFSYRNLEPLIPAIMEETQVFVEKLESLAKSGEVFKMNEEVTALTIDVIGRAILSVRLHTQKDRSHPMVHAFQNILHLTESRARFPLFENIRLYRRYQYWKNERTLDNYFREQVREHQVRAAANAKEGATKKDMDIIDLALLDAQRSIDEYAHQAKTFFLAGHDTTSSAVTWAYTELGQHAECLKRLREEHDAVLGPETANDTEALCRKLKANPSLINKLPYTLQVIKEVLRLWPPAATARMMQSSSATLPVNNEHWPADYMILYIPHYILHRDPKTWGPTANAFDPERFAEGREVPKAYQPFAKAPRSCIGQELALIEAKIILAFTARRFEFEPQIKEPYQISQLTAKPVAAMPMKIKIAVKVYGRKLMLSLPYPCQIAPKPLVATANTQYSMHKKSRHPS</sequence>
<keyword evidence="2 7" id="KW-0349">Heme</keyword>
<gene>
    <name evidence="9" type="ORF">G7K_1015-t1</name>
</gene>